<feature type="region of interest" description="Disordered" evidence="1">
    <location>
        <begin position="1"/>
        <end position="23"/>
    </location>
</feature>
<name>A0A1I6QU63_9ACTN</name>
<dbReference type="STRING" id="1176198.SAMN05444716_102310"/>
<dbReference type="InterPro" id="IPR009839">
    <property type="entry name" value="SseB_N"/>
</dbReference>
<evidence type="ECO:0000313" key="4">
    <source>
        <dbReference type="Proteomes" id="UP000198873"/>
    </source>
</evidence>
<keyword evidence="4" id="KW-1185">Reference proteome</keyword>
<accession>A0A1I6QU63</accession>
<organism evidence="3 4">
    <name type="scientific">Streptomyces harbinensis</name>
    <dbReference type="NCBI Taxonomy" id="1176198"/>
    <lineage>
        <taxon>Bacteria</taxon>
        <taxon>Bacillati</taxon>
        <taxon>Actinomycetota</taxon>
        <taxon>Actinomycetes</taxon>
        <taxon>Kitasatosporales</taxon>
        <taxon>Streptomycetaceae</taxon>
        <taxon>Streptomyces</taxon>
    </lineage>
</organism>
<dbReference type="Proteomes" id="UP000198873">
    <property type="component" value="Unassembled WGS sequence"/>
</dbReference>
<reference evidence="4" key="1">
    <citation type="submission" date="2016-10" db="EMBL/GenBank/DDBJ databases">
        <authorList>
            <person name="Varghese N."/>
            <person name="Submissions S."/>
        </authorList>
    </citation>
    <scope>NUCLEOTIDE SEQUENCE [LARGE SCALE GENOMIC DNA]</scope>
    <source>
        <strain evidence="4">CGMCC 4.7047</strain>
    </source>
</reference>
<protein>
    <submittedName>
        <fullName evidence="3">SseB protein N-terminal domain-containing protein</fullName>
    </submittedName>
</protein>
<dbReference type="RefSeq" id="WP_093842368.1">
    <property type="nucleotide sequence ID" value="NZ_CP054938.1"/>
</dbReference>
<feature type="domain" description="SseB protein N-terminal" evidence="2">
    <location>
        <begin position="23"/>
        <end position="144"/>
    </location>
</feature>
<evidence type="ECO:0000313" key="3">
    <source>
        <dbReference type="EMBL" id="SFS56005.1"/>
    </source>
</evidence>
<gene>
    <name evidence="3" type="ORF">SAMN05444716_102310</name>
</gene>
<proteinExistence type="predicted"/>
<dbReference type="EMBL" id="FPAB01000002">
    <property type="protein sequence ID" value="SFS56005.1"/>
    <property type="molecule type" value="Genomic_DNA"/>
</dbReference>
<evidence type="ECO:0000256" key="1">
    <source>
        <dbReference type="SAM" id="MobiDB-lite"/>
    </source>
</evidence>
<dbReference type="AlphaFoldDB" id="A0A1I6QU63"/>
<sequence>MALKNIPQPAFAGDDGGQDPELGRALADWARDPATEPRLLQVLAGARLLVPVVAVLGEAETGPDGLRREKSSDMAVLTLSVPDGRRALPVFTSTAALARWRPDARPVAVTVPQALGAAVQEGAGTLVLDLGGPVEYELTGAALRSLAAGGGREVARTPAVREAVAALLTAEPAVRSAQLVAAPGAGADHDATLALLLAPDTDPAPVVGRIARALAADQVLRAHLVRGLQLAVLPPGTALPGDPLLHR</sequence>
<evidence type="ECO:0000259" key="2">
    <source>
        <dbReference type="Pfam" id="PF07179"/>
    </source>
</evidence>
<dbReference type="Pfam" id="PF07179">
    <property type="entry name" value="SseB"/>
    <property type="match status" value="1"/>
</dbReference>